<dbReference type="Gene3D" id="1.10.238.10">
    <property type="entry name" value="EF-hand"/>
    <property type="match status" value="2"/>
</dbReference>
<feature type="domain" description="EF-hand" evidence="2">
    <location>
        <begin position="67"/>
        <end position="94"/>
    </location>
</feature>
<dbReference type="SUPFAM" id="SSF57850">
    <property type="entry name" value="RING/U-box"/>
    <property type="match status" value="1"/>
</dbReference>
<organism evidence="3">
    <name type="scientific">Salvia splendens</name>
    <name type="common">Scarlet sage</name>
    <dbReference type="NCBI Taxonomy" id="180675"/>
    <lineage>
        <taxon>Eukaryota</taxon>
        <taxon>Viridiplantae</taxon>
        <taxon>Streptophyta</taxon>
        <taxon>Embryophyta</taxon>
        <taxon>Tracheophyta</taxon>
        <taxon>Spermatophyta</taxon>
        <taxon>Magnoliopsida</taxon>
        <taxon>eudicotyledons</taxon>
        <taxon>Gunneridae</taxon>
        <taxon>Pentapetalae</taxon>
        <taxon>asterids</taxon>
        <taxon>lamiids</taxon>
        <taxon>Lamiales</taxon>
        <taxon>Lamiaceae</taxon>
        <taxon>Nepetoideae</taxon>
        <taxon>Mentheae</taxon>
        <taxon>Salviinae</taxon>
        <taxon>Salvia</taxon>
        <taxon>Salvia subgen. Calosphace</taxon>
        <taxon>core Calosphace</taxon>
    </lineage>
</organism>
<dbReference type="PROSITE" id="PS50222">
    <property type="entry name" value="EF_HAND_2"/>
    <property type="match status" value="3"/>
</dbReference>
<evidence type="ECO:0000313" key="3">
    <source>
        <dbReference type="EMBL" id="KAG6395293.1"/>
    </source>
</evidence>
<name>A0A8X8Z8H5_SALSN</name>
<evidence type="ECO:0000256" key="1">
    <source>
        <dbReference type="ARBA" id="ARBA00022837"/>
    </source>
</evidence>
<sequence>MFFITHRFEREMDGMREISRAYYERASEADKISIQRSFAKLDIDGNGKINLVEFKKSVSLWLSTDGVFEKLDENGDGCLDFEEFLCLYYMEEKVEIGKCSGCSELMVGPYFSCLLCLGRGADTYDLCCTCYRRRRGSSHEHSSQYMVDHHSLLMLFRHHIADDEKVRNKKEMEELRKVTKAYYRAASPQVKELAYEFFQSMDTDGDGRVDLSEFIAFMRREGYPFMQNRSFFEQLDLNSDGTLNFFEVMTLYYIIKSGRPFCDCCAKFIPGIFFSCVECFNNPNTSFHLCCDCYRMAKCNHNHDGRSQFLDNYALLQAIRDPGLAHASGANSNEACDEPTDAIVPVHHDSIVHTQNAIDPAPSDSKWVISLFLDASQNKFKTTLEALEVAVSVGNLSTTLCTIM</sequence>
<dbReference type="PANTHER" id="PTHR10827">
    <property type="entry name" value="RETICULOCALBIN"/>
    <property type="match status" value="1"/>
</dbReference>
<protein>
    <recommendedName>
        <fullName evidence="2">EF-hand domain-containing protein</fullName>
    </recommendedName>
</protein>
<reference evidence="3" key="2">
    <citation type="submission" date="2020-08" db="EMBL/GenBank/DDBJ databases">
        <title>Plant Genome Project.</title>
        <authorList>
            <person name="Zhang R.-G."/>
        </authorList>
    </citation>
    <scope>NUCLEOTIDE SEQUENCE</scope>
    <source>
        <strain evidence="3">Huo1</strain>
        <tissue evidence="3">Leaf</tissue>
    </source>
</reference>
<gene>
    <name evidence="3" type="ORF">SASPL_145935</name>
</gene>
<dbReference type="InterPro" id="IPR002048">
    <property type="entry name" value="EF_hand_dom"/>
</dbReference>
<dbReference type="SUPFAM" id="SSF47473">
    <property type="entry name" value="EF-hand"/>
    <property type="match status" value="1"/>
</dbReference>
<dbReference type="Pfam" id="PF13499">
    <property type="entry name" value="EF-hand_7"/>
    <property type="match status" value="2"/>
</dbReference>
<dbReference type="InterPro" id="IPR011992">
    <property type="entry name" value="EF-hand-dom_pair"/>
</dbReference>
<evidence type="ECO:0000259" key="2">
    <source>
        <dbReference type="PROSITE" id="PS50222"/>
    </source>
</evidence>
<reference evidence="3" key="1">
    <citation type="submission" date="2018-01" db="EMBL/GenBank/DDBJ databases">
        <authorList>
            <person name="Mao J.F."/>
        </authorList>
    </citation>
    <scope>NUCLEOTIDE SEQUENCE</scope>
    <source>
        <strain evidence="3">Huo1</strain>
        <tissue evidence="3">Leaf</tissue>
    </source>
</reference>
<evidence type="ECO:0000313" key="4">
    <source>
        <dbReference type="Proteomes" id="UP000298416"/>
    </source>
</evidence>
<dbReference type="Proteomes" id="UP000298416">
    <property type="component" value="Unassembled WGS sequence"/>
</dbReference>
<dbReference type="CDD" id="cd00051">
    <property type="entry name" value="EFh"/>
    <property type="match status" value="2"/>
</dbReference>
<dbReference type="AlphaFoldDB" id="A0A8X8Z8H5"/>
<feature type="domain" description="EF-hand" evidence="2">
    <location>
        <begin position="189"/>
        <end position="224"/>
    </location>
</feature>
<accession>A0A8X8Z8H5</accession>
<keyword evidence="1" id="KW-0106">Calcium</keyword>
<feature type="domain" description="EF-hand" evidence="2">
    <location>
        <begin position="29"/>
        <end position="64"/>
    </location>
</feature>
<dbReference type="PROSITE" id="PS00018">
    <property type="entry name" value="EF_HAND_1"/>
    <property type="match status" value="4"/>
</dbReference>
<dbReference type="InterPro" id="IPR018247">
    <property type="entry name" value="EF_Hand_1_Ca_BS"/>
</dbReference>
<keyword evidence="4" id="KW-1185">Reference proteome</keyword>
<comment type="caution">
    <text evidence="3">The sequence shown here is derived from an EMBL/GenBank/DDBJ whole genome shotgun (WGS) entry which is preliminary data.</text>
</comment>
<dbReference type="PANTHER" id="PTHR10827:SF89">
    <property type="entry name" value="EF-HAND DOMAIN-CONTAINING PROTEIN"/>
    <property type="match status" value="1"/>
</dbReference>
<proteinExistence type="predicted"/>
<dbReference type="SMART" id="SM00054">
    <property type="entry name" value="EFh"/>
    <property type="match status" value="4"/>
</dbReference>
<dbReference type="GO" id="GO:0005783">
    <property type="term" value="C:endoplasmic reticulum"/>
    <property type="evidence" value="ECO:0007669"/>
    <property type="project" value="TreeGrafter"/>
</dbReference>
<dbReference type="EMBL" id="PNBA02000017">
    <property type="protein sequence ID" value="KAG6395293.1"/>
    <property type="molecule type" value="Genomic_DNA"/>
</dbReference>
<dbReference type="GO" id="GO:0005509">
    <property type="term" value="F:calcium ion binding"/>
    <property type="evidence" value="ECO:0007669"/>
    <property type="project" value="InterPro"/>
</dbReference>